<proteinExistence type="predicted"/>
<protein>
    <submittedName>
        <fullName evidence="1">Uncharacterized protein</fullName>
    </submittedName>
</protein>
<sequence>METIEISAPVLAHLQIAAYAVKPGHAWAWYEIVKARAIDLLVHTEFGHEALECLIPPLRALSRVTVERTVTEVEQLLNSVGVGIFGRTGYHRSTDLRCQFFRG</sequence>
<reference evidence="1 2" key="1">
    <citation type="submission" date="2014-08" db="EMBL/GenBank/DDBJ databases">
        <title>Complete genome sequence of Corynebacterium phocae M408/89/1(T)(=DSM 44612(T)), isolated from the common seal (Phoca vitulina).</title>
        <authorList>
            <person name="Ruckert C."/>
            <person name="Albersmeier A."/>
            <person name="Winkler A."/>
            <person name="Kalinowski J."/>
        </authorList>
    </citation>
    <scope>NUCLEOTIDE SEQUENCE [LARGE SCALE GENOMIC DNA]</scope>
    <source>
        <strain evidence="1 2">M408/89/1</strain>
    </source>
</reference>
<evidence type="ECO:0000313" key="1">
    <source>
        <dbReference type="EMBL" id="APT92161.1"/>
    </source>
</evidence>
<dbReference type="KEGG" id="cpho:CPHO_03850"/>
<dbReference type="Proteomes" id="UP000185491">
    <property type="component" value="Chromosome"/>
</dbReference>
<accession>A0A1L7D2F8</accession>
<gene>
    <name evidence="1" type="ORF">CPHO_03850</name>
</gene>
<dbReference type="EMBL" id="CP009249">
    <property type="protein sequence ID" value="APT92161.1"/>
    <property type="molecule type" value="Genomic_DNA"/>
</dbReference>
<organism evidence="1 2">
    <name type="scientific">Corynebacterium phocae</name>
    <dbReference type="NCBI Taxonomy" id="161895"/>
    <lineage>
        <taxon>Bacteria</taxon>
        <taxon>Bacillati</taxon>
        <taxon>Actinomycetota</taxon>
        <taxon>Actinomycetes</taxon>
        <taxon>Mycobacteriales</taxon>
        <taxon>Corynebacteriaceae</taxon>
        <taxon>Corynebacterium</taxon>
    </lineage>
</organism>
<dbReference type="STRING" id="161895.CPHO_03850"/>
<evidence type="ECO:0000313" key="2">
    <source>
        <dbReference type="Proteomes" id="UP000185491"/>
    </source>
</evidence>
<dbReference type="AlphaFoldDB" id="A0A1L7D2F8"/>
<name>A0A1L7D2F8_9CORY</name>
<keyword evidence="2" id="KW-1185">Reference proteome</keyword>